<keyword evidence="1" id="KW-0479">Metal-binding</keyword>
<evidence type="ECO:0000313" key="7">
    <source>
        <dbReference type="Proteomes" id="UP001152795"/>
    </source>
</evidence>
<dbReference type="EMBL" id="CACRXK020001366">
    <property type="protein sequence ID" value="CAB3988701.1"/>
    <property type="molecule type" value="Genomic_DNA"/>
</dbReference>
<sequence>MYLLLKDCRRVNQGTYNTIEQNNEALSQEQCNEQEQITSATDDSRTTSNYRGSEASILSVLLGPFRCHQAFMCFPSSHIPWEGFLIFRRLVLIIALNFVFDIQLRLLVALMRKIGIWFNTLRICVDSERISIVEINNSSQKTNNQTGSSANLFTRRERSNRNINLLPSSIHKKNGRICDELVHASDWLPTLYAAGGGNVQSLGKIDGYNIWDTISNSESSPRFEVLHGVDTFSDLSGALRVGDYKLIVNQDDSYYGDWYPRPGFPVPKGMSKRKRRQIIEGTTVDCTIREPHPLLFTHAPVCKPRERPCLFNIKWDPCEYHNIAEIMPNTMKVMLERFYYFANASKAPIYPESDNSSRPDLHDGSWTFWRDDPHMPGTNLKFVYPDPMADLKMNDHGGSSAPYTPPDNEKIFKEKAKKFANLTKHHQKDHHKHHDENHIAAPSPVQKAPAPPPSEPKHQSYNISSPIVQKVEPNIVIEGIGNLIEPQRNPITPTNAPFFPVTTESSFVPMKPTEPPVIDIQNVLMDQVGSGYAPTMSPRSEYLSPTKAPAKHFKPITLGEVISGRKKTPTGDKNLGAKLHSTEIKIDLPQVYDVIDETDNPPASQVPKENNIPNVYDVIDINKEQTKATSNHQDKGSGLWAKSEKPAKKIPPKKAAAPKITSPIHAPPASPLSTFFKPKLQVTTGVHPVPHKFTGDIVMDGHKFHVEGTETGDTNWLMKDLTPGTQSNGGPTKHTPKSQVSEPKVEPEDKNVAPVDSTDYSEVTDIIVESPKVNRQGKSKKGTEINLEKPQNVGKLLKDAAEFDSPTKNIPVTSHHLGDSGNITKQNDTNCEKPVQLESSDNAVVVSSVVIVVIASAMVVGVALVAMIAVVARHFQRAKNLNAGGAS</sequence>
<accession>A0A7D9HTZ1</accession>
<evidence type="ECO:0000256" key="3">
    <source>
        <dbReference type="ARBA" id="ARBA00023180"/>
    </source>
</evidence>
<keyword evidence="7" id="KW-1185">Reference proteome</keyword>
<keyword evidence="5" id="KW-0472">Membrane</keyword>
<evidence type="ECO:0000313" key="6">
    <source>
        <dbReference type="EMBL" id="CAB3988701.1"/>
    </source>
</evidence>
<keyword evidence="2" id="KW-0106">Calcium</keyword>
<gene>
    <name evidence="6" type="ORF">PACLA_8A076071</name>
</gene>
<dbReference type="GO" id="GO:0008484">
    <property type="term" value="F:sulfuric ester hydrolase activity"/>
    <property type="evidence" value="ECO:0007669"/>
    <property type="project" value="InterPro"/>
</dbReference>
<dbReference type="GO" id="GO:0046872">
    <property type="term" value="F:metal ion binding"/>
    <property type="evidence" value="ECO:0007669"/>
    <property type="project" value="UniProtKB-KW"/>
</dbReference>
<reference evidence="6" key="1">
    <citation type="submission" date="2020-04" db="EMBL/GenBank/DDBJ databases">
        <authorList>
            <person name="Alioto T."/>
            <person name="Alioto T."/>
            <person name="Gomez Garrido J."/>
        </authorList>
    </citation>
    <scope>NUCLEOTIDE SEQUENCE</scope>
    <source>
        <strain evidence="6">A484AB</strain>
    </source>
</reference>
<comment type="caution">
    <text evidence="6">The sequence shown here is derived from an EMBL/GenBank/DDBJ whole genome shotgun (WGS) entry which is preliminary data.</text>
</comment>
<keyword evidence="3" id="KW-0325">Glycoprotein</keyword>
<evidence type="ECO:0000256" key="4">
    <source>
        <dbReference type="SAM" id="MobiDB-lite"/>
    </source>
</evidence>
<dbReference type="AlphaFoldDB" id="A0A7D9HTZ1"/>
<evidence type="ECO:0000256" key="1">
    <source>
        <dbReference type="ARBA" id="ARBA00022723"/>
    </source>
</evidence>
<dbReference type="SUPFAM" id="SSF53649">
    <property type="entry name" value="Alkaline phosphatase-like"/>
    <property type="match status" value="1"/>
</dbReference>
<dbReference type="InterPro" id="IPR047115">
    <property type="entry name" value="ARSB"/>
</dbReference>
<keyword evidence="5" id="KW-0812">Transmembrane</keyword>
<evidence type="ECO:0000256" key="5">
    <source>
        <dbReference type="SAM" id="Phobius"/>
    </source>
</evidence>
<proteinExistence type="predicted"/>
<feature type="region of interest" description="Disordered" evidence="4">
    <location>
        <begin position="627"/>
        <end position="666"/>
    </location>
</feature>
<name>A0A7D9HTZ1_PARCT</name>
<dbReference type="Gene3D" id="3.30.1120.10">
    <property type="match status" value="1"/>
</dbReference>
<dbReference type="Gene3D" id="3.40.720.10">
    <property type="entry name" value="Alkaline Phosphatase, subunit A"/>
    <property type="match status" value="1"/>
</dbReference>
<protein>
    <submittedName>
        <fullName evidence="6">Arylsulfatase I</fullName>
    </submittedName>
</protein>
<dbReference type="PANTHER" id="PTHR10342:SF273">
    <property type="entry name" value="RE14504P"/>
    <property type="match status" value="1"/>
</dbReference>
<dbReference type="PANTHER" id="PTHR10342">
    <property type="entry name" value="ARYLSULFATASE"/>
    <property type="match status" value="1"/>
</dbReference>
<dbReference type="InterPro" id="IPR017850">
    <property type="entry name" value="Alkaline_phosphatase_core_sf"/>
</dbReference>
<organism evidence="6 7">
    <name type="scientific">Paramuricea clavata</name>
    <name type="common">Red gorgonian</name>
    <name type="synonym">Violescent sea-whip</name>
    <dbReference type="NCBI Taxonomy" id="317549"/>
    <lineage>
        <taxon>Eukaryota</taxon>
        <taxon>Metazoa</taxon>
        <taxon>Cnidaria</taxon>
        <taxon>Anthozoa</taxon>
        <taxon>Octocorallia</taxon>
        <taxon>Malacalcyonacea</taxon>
        <taxon>Plexauridae</taxon>
        <taxon>Paramuricea</taxon>
    </lineage>
</organism>
<dbReference type="OrthoDB" id="103349at2759"/>
<feature type="region of interest" description="Disordered" evidence="4">
    <location>
        <begin position="423"/>
        <end position="461"/>
    </location>
</feature>
<feature type="compositionally biased region" description="Basic residues" evidence="4">
    <location>
        <begin position="423"/>
        <end position="433"/>
    </location>
</feature>
<evidence type="ECO:0000256" key="2">
    <source>
        <dbReference type="ARBA" id="ARBA00022837"/>
    </source>
</evidence>
<feature type="region of interest" description="Disordered" evidence="4">
    <location>
        <begin position="714"/>
        <end position="758"/>
    </location>
</feature>
<feature type="transmembrane region" description="Helical" evidence="5">
    <location>
        <begin position="843"/>
        <end position="872"/>
    </location>
</feature>
<dbReference type="Proteomes" id="UP001152795">
    <property type="component" value="Unassembled WGS sequence"/>
</dbReference>
<keyword evidence="5" id="KW-1133">Transmembrane helix</keyword>